<organism evidence="3 4">
    <name type="scientific">Termitidicoccus mucosus</name>
    <dbReference type="NCBI Taxonomy" id="1184151"/>
    <lineage>
        <taxon>Bacteria</taxon>
        <taxon>Pseudomonadati</taxon>
        <taxon>Verrucomicrobiota</taxon>
        <taxon>Opitutia</taxon>
        <taxon>Opitutales</taxon>
        <taxon>Opitutaceae</taxon>
        <taxon>Termitidicoccus</taxon>
    </lineage>
</organism>
<dbReference type="RefSeq" id="WP_068772189.1">
    <property type="nucleotide sequence ID" value="NZ_CP109796.1"/>
</dbReference>
<protein>
    <recommendedName>
        <fullName evidence="5">Glycosyl hydrolase family 32 N-terminal domain-containing protein</fullName>
    </recommendedName>
</protein>
<evidence type="ECO:0000256" key="1">
    <source>
        <dbReference type="ARBA" id="ARBA00022729"/>
    </source>
</evidence>
<dbReference type="PROSITE" id="PS00306">
    <property type="entry name" value="CASEIN_ALPHA_BETA"/>
    <property type="match status" value="1"/>
</dbReference>
<keyword evidence="4" id="KW-1185">Reference proteome</keyword>
<dbReference type="AlphaFoldDB" id="A0A178IF35"/>
<keyword evidence="1 2" id="KW-0732">Signal</keyword>
<dbReference type="Gene3D" id="2.115.10.20">
    <property type="entry name" value="Glycosyl hydrolase domain, family 43"/>
    <property type="match status" value="1"/>
</dbReference>
<evidence type="ECO:0008006" key="5">
    <source>
        <dbReference type="Google" id="ProtNLM"/>
    </source>
</evidence>
<dbReference type="Proteomes" id="UP000078486">
    <property type="component" value="Unassembled WGS sequence"/>
</dbReference>
<accession>A0A178IF35</accession>
<proteinExistence type="predicted"/>
<evidence type="ECO:0000256" key="2">
    <source>
        <dbReference type="SAM" id="SignalP"/>
    </source>
</evidence>
<feature type="signal peptide" evidence="2">
    <location>
        <begin position="1"/>
        <end position="24"/>
    </location>
</feature>
<dbReference type="STRING" id="1184151.AW736_20600"/>
<gene>
    <name evidence="3" type="ORF">AW736_20600</name>
</gene>
<feature type="chain" id="PRO_5008088727" description="Glycosyl hydrolase family 32 N-terminal domain-containing protein" evidence="2">
    <location>
        <begin position="25"/>
        <end position="478"/>
    </location>
</feature>
<dbReference type="InterPro" id="IPR023296">
    <property type="entry name" value="Glyco_hydro_beta-prop_sf"/>
</dbReference>
<evidence type="ECO:0000313" key="4">
    <source>
        <dbReference type="Proteomes" id="UP000078486"/>
    </source>
</evidence>
<name>A0A178IF35_9BACT</name>
<dbReference type="EMBL" id="LRRQ01000157">
    <property type="protein sequence ID" value="OAM87777.1"/>
    <property type="molecule type" value="Genomic_DNA"/>
</dbReference>
<dbReference type="OrthoDB" id="177802at2"/>
<reference evidence="3 4" key="1">
    <citation type="submission" date="2016-01" db="EMBL/GenBank/DDBJ databases">
        <title>High potential of lignocellulose degradation of a new Verrucomicrobia species.</title>
        <authorList>
            <person name="Wang Y."/>
            <person name="Shi Y."/>
            <person name="Qiu Z."/>
            <person name="Liu S."/>
            <person name="Yang H."/>
        </authorList>
    </citation>
    <scope>NUCLEOTIDE SEQUENCE [LARGE SCALE GENOMIC DNA]</scope>
    <source>
        <strain evidence="3 4">TSB47</strain>
    </source>
</reference>
<comment type="caution">
    <text evidence="3">The sequence shown here is derived from an EMBL/GenBank/DDBJ whole genome shotgun (WGS) entry which is preliminary data.</text>
</comment>
<sequence>MKPCLTTCLLAFAFALCSAAPASSYQTRGDAELFIDDTIIAASANLERVFHQAAKLDAPVLRAEKPWEEGRVYLYGGVHRNEKTGLFRMWYNAGGKICYAESQDGVTWMRPEVGLHEYDGSRKNNILLTDVINTTVFIDEHCPDPLQKYKALIGSSRHFRGAYSADGINWKMYNDGGKLMAFGSEMATVSKDEKTGEYLAFIRPHPPKLSPKSMKEKRTCALTTSKDFINWSPLEMVFTPDEIDDQWLFSKGQRTEFYGWSGFEYGSQWLGFITVFRLTGTLTEKQKLQAAFDGPIDVQLIHSRDGRKWRRTLPRTPVIPNGPRSYDAGTILHIANNPLIVGDEIWLYYTAINTTHGGPIPPKDITIALAKWRLDGFASLRARWAPGVVQTVPMITDGGELLVNADMSRGQLTVALLDSESRAIPGFAEADCERISSDSIRHRIRWKGGDRVPAGKPFALRFHLTNGDLYSFRIAAAE</sequence>
<dbReference type="InterPro" id="IPR031305">
    <property type="entry name" value="Casein_CS"/>
</dbReference>
<evidence type="ECO:0000313" key="3">
    <source>
        <dbReference type="EMBL" id="OAM87777.1"/>
    </source>
</evidence>
<dbReference type="SUPFAM" id="SSF75005">
    <property type="entry name" value="Arabinanase/levansucrase/invertase"/>
    <property type="match status" value="1"/>
</dbReference>